<name>H6WFU0_9CAUD</name>
<protein>
    <submittedName>
        <fullName evidence="1">Uncharacterized protein</fullName>
    </submittedName>
</protein>
<dbReference type="RefSeq" id="YP_007006078.1">
    <property type="nucleotide sequence ID" value="NC_019516.2"/>
</dbReference>
<keyword evidence="2" id="KW-1185">Reference proteome</keyword>
<evidence type="ECO:0000313" key="1">
    <source>
        <dbReference type="EMBL" id="AEZ65665.1"/>
    </source>
</evidence>
<dbReference type="Proteomes" id="UP000007178">
    <property type="component" value="Segment"/>
</dbReference>
<reference evidence="1 2" key="1">
    <citation type="journal article" date="2012" name="Proc. Natl. Acad. Sci. U.S.A.">
        <title>A novel lineage of myoviruses infecting cyanobacteria is widespread in the oceans.</title>
        <authorList>
            <person name="Sabehi G."/>
            <person name="Shaulov L."/>
            <person name="Silver D.H."/>
            <person name="Yanai I."/>
            <person name="Harel A."/>
            <person name="Lindell D."/>
        </authorList>
    </citation>
    <scope>NUCLEOTIDE SEQUENCE [LARGE SCALE GENOMIC DNA]</scope>
</reference>
<sequence>MPSAKMSRPASESGSVIEVNDGFDFGDPEILPVEITTGNFLYLKEPCAEDLIKIAEISENEKITEIEATLQTICILHCPQDGGKKLSLRDAKRLTAKQLKKIGESLSLLLGSDE</sequence>
<dbReference type="KEGG" id="vg:14013869"/>
<dbReference type="EMBL" id="JQ245707">
    <property type="protein sequence ID" value="AEZ65665.1"/>
    <property type="molecule type" value="Genomic_DNA"/>
</dbReference>
<organism evidence="1 2">
    <name type="scientific">Cyanophage S-TIM5</name>
    <dbReference type="NCBI Taxonomy" id="1137745"/>
    <lineage>
        <taxon>Viruses</taxon>
        <taxon>Duplodnaviria</taxon>
        <taxon>Heunggongvirae</taxon>
        <taxon>Uroviricota</taxon>
        <taxon>Caudoviricetes</taxon>
        <taxon>Aurunvirus</taxon>
        <taxon>Aurunvirus STIM5</taxon>
    </lineage>
</organism>
<dbReference type="GeneID" id="14013869"/>
<evidence type="ECO:0000313" key="2">
    <source>
        <dbReference type="Proteomes" id="UP000007178"/>
    </source>
</evidence>
<proteinExistence type="predicted"/>
<accession>H6WFU0</accession>